<accession>S3DB09</accession>
<feature type="region of interest" description="Disordered" evidence="1">
    <location>
        <begin position="490"/>
        <end position="652"/>
    </location>
</feature>
<keyword evidence="3" id="KW-1185">Reference proteome</keyword>
<name>S3DB09_GLAL2</name>
<dbReference type="HOGENOM" id="CLU_290523_0_0_1"/>
<protein>
    <submittedName>
        <fullName evidence="2">Uncharacterized protein</fullName>
    </submittedName>
</protein>
<evidence type="ECO:0000313" key="2">
    <source>
        <dbReference type="EMBL" id="EPE34920.1"/>
    </source>
</evidence>
<dbReference type="OrthoDB" id="3558301at2759"/>
<proteinExistence type="predicted"/>
<sequence>MDNQPPNQRPERSGRYHPYSRRTQNTNQNQRSDGQPGPSNSQNPSNEGPPTLRPPPQAGRRYLGRPPSPPIENHGFTREYRQGESGYRVIPHNQNVVRTSTRGALRRLMTQIENGFGTPVYRPTTREDDMLASREFEPRPREYRSSMNVPASRGFETGPPTREYEWTANTHASRGFERGPPAKAHGVRSTSPRTEKAYSRAEREALLRASTSVVPQTESQRQQARNERYRAMRESTLRQVTTPAVSTIPQHDPRVIEGDDDPRLAYDDHPRRVGEGTMHWQARCLKARQLLGIKTKPLLPRAEDVVTRNKERPADARRAYVNMSENNHANLINELGNLYDKEYTTAWRAAKKARQEANREIERQLLERTRAWQARNGFDREPTPDPAEDSDDGLYHYEFEQTARDAGRVRCLTCNRFKKTCSLEENPRKACNFCREGGHKCFRMMSGVRYRGAPYAAGEPMADRGEDPGRIRPMGKYMWKEKTLKKNGVEVVAPERRDDDDEDEETMWSKPSQKKKEPKERAKTRGPYDTPRARERAAAMGSSSPVPPPRQFRDRKTRQSTVDEESEDDEYRQYRDRREPASTRRGRRSRSPETNRYGLRTTAEDFGNRLQYQEDEGNDADCVEERHRARSPSPRRIATPPPPPIPVEFPDFDINEFIDPNLANFQQDQGYPSSQLQADEELAAQALAQLSEQSQTPLVFEPPREPDEQVSSYAPARTLQPGTEQDQPYTFLTALNQLQAQSAPPGNGWNGQYELPQRPEQEAINAASVYGLNDNSAPESTSRVSNPISSLHPLNAEHLTEDMPVLNAAGVPTIPTNPQNNADPLAQLTTANYHGFNQMQFLVGNERWSPEEVLPNYRLLAPPQPGDIKEAPNDSYKCGEGLLFFDKVEGKVSQDDAEQPCMGLPSKDCDTFAHTTRFSTCVYCKTGAQDGASLEHFFTFSQRNRSFLCTSCAGSLRENSQWTDTCLCVNTMQEGWICNKHMQNGWKHLNSVLGRMMAWRARGGKEMCLWCNKQEEGLESGLYVCKCCHTLVRDDAGEGRAQLERMGMLGFGN</sequence>
<feature type="compositionally biased region" description="Basic and acidic residues" evidence="1">
    <location>
        <begin position="571"/>
        <end position="582"/>
    </location>
</feature>
<feature type="region of interest" description="Disordered" evidence="1">
    <location>
        <begin position="374"/>
        <end position="393"/>
    </location>
</feature>
<evidence type="ECO:0000256" key="1">
    <source>
        <dbReference type="SAM" id="MobiDB-lite"/>
    </source>
</evidence>
<feature type="compositionally biased region" description="Basic and acidic residues" evidence="1">
    <location>
        <begin position="514"/>
        <end position="523"/>
    </location>
</feature>
<dbReference type="KEGG" id="glz:GLAREA_10615"/>
<gene>
    <name evidence="2" type="ORF">GLAREA_10615</name>
</gene>
<feature type="region of interest" description="Disordered" evidence="1">
    <location>
        <begin position="698"/>
        <end position="724"/>
    </location>
</feature>
<organism evidence="2 3">
    <name type="scientific">Glarea lozoyensis (strain ATCC 20868 / MF5171)</name>
    <dbReference type="NCBI Taxonomy" id="1116229"/>
    <lineage>
        <taxon>Eukaryota</taxon>
        <taxon>Fungi</taxon>
        <taxon>Dikarya</taxon>
        <taxon>Ascomycota</taxon>
        <taxon>Pezizomycotina</taxon>
        <taxon>Leotiomycetes</taxon>
        <taxon>Helotiales</taxon>
        <taxon>Helotiaceae</taxon>
        <taxon>Glarea</taxon>
    </lineage>
</organism>
<dbReference type="OMA" id="WTANTHA"/>
<dbReference type="AlphaFoldDB" id="S3DB09"/>
<dbReference type="Proteomes" id="UP000016922">
    <property type="component" value="Unassembled WGS sequence"/>
</dbReference>
<feature type="region of interest" description="Disordered" evidence="1">
    <location>
        <begin position="140"/>
        <end position="196"/>
    </location>
</feature>
<dbReference type="GeneID" id="19469661"/>
<dbReference type="RefSeq" id="XP_008077907.1">
    <property type="nucleotide sequence ID" value="XM_008079716.1"/>
</dbReference>
<reference evidence="2 3" key="1">
    <citation type="journal article" date="2013" name="BMC Genomics">
        <title>Genomics-driven discovery of the pneumocandin biosynthetic gene cluster in the fungus Glarea lozoyensis.</title>
        <authorList>
            <person name="Chen L."/>
            <person name="Yue Q."/>
            <person name="Zhang X."/>
            <person name="Xiang M."/>
            <person name="Wang C."/>
            <person name="Li S."/>
            <person name="Che Y."/>
            <person name="Ortiz-Lopez F.J."/>
            <person name="Bills G.F."/>
            <person name="Liu X."/>
            <person name="An Z."/>
        </authorList>
    </citation>
    <scope>NUCLEOTIDE SEQUENCE [LARGE SCALE GENOMIC DNA]</scope>
    <source>
        <strain evidence="3">ATCC 20868 / MF5171</strain>
    </source>
</reference>
<evidence type="ECO:0000313" key="3">
    <source>
        <dbReference type="Proteomes" id="UP000016922"/>
    </source>
</evidence>
<feature type="compositionally biased region" description="Acidic residues" evidence="1">
    <location>
        <begin position="613"/>
        <end position="622"/>
    </location>
</feature>
<dbReference type="EMBL" id="KE145355">
    <property type="protein sequence ID" value="EPE34920.1"/>
    <property type="molecule type" value="Genomic_DNA"/>
</dbReference>
<feature type="compositionally biased region" description="Polar residues" evidence="1">
    <location>
        <begin position="21"/>
        <end position="48"/>
    </location>
</feature>
<feature type="region of interest" description="Disordered" evidence="1">
    <location>
        <begin position="1"/>
        <end position="76"/>
    </location>
</feature>